<dbReference type="Gramene" id="TuG1812G0500003532.01.T01">
    <property type="protein sequence ID" value="TuG1812G0500003532.01.T01.cds296190"/>
    <property type="gene ID" value="TuG1812G0500003532.01"/>
</dbReference>
<accession>A0A8R7QF20</accession>
<reference evidence="2" key="2">
    <citation type="submission" date="2018-03" db="EMBL/GenBank/DDBJ databases">
        <title>The Triticum urartu genome reveals the dynamic nature of wheat genome evolution.</title>
        <authorList>
            <person name="Ling H."/>
            <person name="Ma B."/>
            <person name="Shi X."/>
            <person name="Liu H."/>
            <person name="Dong L."/>
            <person name="Sun H."/>
            <person name="Cao Y."/>
            <person name="Gao Q."/>
            <person name="Zheng S."/>
            <person name="Li Y."/>
            <person name="Yu Y."/>
            <person name="Du H."/>
            <person name="Qi M."/>
            <person name="Li Y."/>
            <person name="Yu H."/>
            <person name="Cui Y."/>
            <person name="Wang N."/>
            <person name="Chen C."/>
            <person name="Wu H."/>
            <person name="Zhao Y."/>
            <person name="Zhang J."/>
            <person name="Li Y."/>
            <person name="Zhou W."/>
            <person name="Zhang B."/>
            <person name="Hu W."/>
            <person name="Eijk M."/>
            <person name="Tang J."/>
            <person name="Witsenboer H."/>
            <person name="Zhao S."/>
            <person name="Li Z."/>
            <person name="Zhang A."/>
            <person name="Wang D."/>
            <person name="Liang C."/>
        </authorList>
    </citation>
    <scope>NUCLEOTIDE SEQUENCE [LARGE SCALE GENOMIC DNA]</scope>
    <source>
        <strain evidence="2">cv. G1812</strain>
    </source>
</reference>
<evidence type="ECO:0000313" key="3">
    <source>
        <dbReference type="Proteomes" id="UP000015106"/>
    </source>
</evidence>
<sequence length="108" mass="11518">MRWSYLSPSGPPAPHLLPLPPGLQESPGRYGMAGAPQSTPPLPSRPAAGASPPRPPANRAEGLRPRTLRWLKAGDRARKSPLAGRSAAEENSFRRPILGSGSRKKSRP</sequence>
<name>A0A8R7QF20_TRIUA</name>
<dbReference type="Proteomes" id="UP000015106">
    <property type="component" value="Chromosome 5"/>
</dbReference>
<dbReference type="AlphaFoldDB" id="A0A8R7QF20"/>
<dbReference type="EnsemblPlants" id="TuG1812G0500003532.01.T01">
    <property type="protein sequence ID" value="TuG1812G0500003532.01.T01.cds296190"/>
    <property type="gene ID" value="TuG1812G0500003532.01"/>
</dbReference>
<reference evidence="2" key="3">
    <citation type="submission" date="2022-06" db="UniProtKB">
        <authorList>
            <consortium name="EnsemblPlants"/>
        </authorList>
    </citation>
    <scope>IDENTIFICATION</scope>
</reference>
<organism evidence="2 3">
    <name type="scientific">Triticum urartu</name>
    <name type="common">Red wild einkorn</name>
    <name type="synonym">Crithodium urartu</name>
    <dbReference type="NCBI Taxonomy" id="4572"/>
    <lineage>
        <taxon>Eukaryota</taxon>
        <taxon>Viridiplantae</taxon>
        <taxon>Streptophyta</taxon>
        <taxon>Embryophyta</taxon>
        <taxon>Tracheophyta</taxon>
        <taxon>Spermatophyta</taxon>
        <taxon>Magnoliopsida</taxon>
        <taxon>Liliopsida</taxon>
        <taxon>Poales</taxon>
        <taxon>Poaceae</taxon>
        <taxon>BOP clade</taxon>
        <taxon>Pooideae</taxon>
        <taxon>Triticodae</taxon>
        <taxon>Triticeae</taxon>
        <taxon>Triticinae</taxon>
        <taxon>Triticum</taxon>
    </lineage>
</organism>
<feature type="region of interest" description="Disordered" evidence="1">
    <location>
        <begin position="1"/>
        <end position="108"/>
    </location>
</feature>
<evidence type="ECO:0000256" key="1">
    <source>
        <dbReference type="SAM" id="MobiDB-lite"/>
    </source>
</evidence>
<reference evidence="3" key="1">
    <citation type="journal article" date="2013" name="Nature">
        <title>Draft genome of the wheat A-genome progenitor Triticum urartu.</title>
        <authorList>
            <person name="Ling H.Q."/>
            <person name="Zhao S."/>
            <person name="Liu D."/>
            <person name="Wang J."/>
            <person name="Sun H."/>
            <person name="Zhang C."/>
            <person name="Fan H."/>
            <person name="Li D."/>
            <person name="Dong L."/>
            <person name="Tao Y."/>
            <person name="Gao C."/>
            <person name="Wu H."/>
            <person name="Li Y."/>
            <person name="Cui Y."/>
            <person name="Guo X."/>
            <person name="Zheng S."/>
            <person name="Wang B."/>
            <person name="Yu K."/>
            <person name="Liang Q."/>
            <person name="Yang W."/>
            <person name="Lou X."/>
            <person name="Chen J."/>
            <person name="Feng M."/>
            <person name="Jian J."/>
            <person name="Zhang X."/>
            <person name="Luo G."/>
            <person name="Jiang Y."/>
            <person name="Liu J."/>
            <person name="Wang Z."/>
            <person name="Sha Y."/>
            <person name="Zhang B."/>
            <person name="Wu H."/>
            <person name="Tang D."/>
            <person name="Shen Q."/>
            <person name="Xue P."/>
            <person name="Zou S."/>
            <person name="Wang X."/>
            <person name="Liu X."/>
            <person name="Wang F."/>
            <person name="Yang Y."/>
            <person name="An X."/>
            <person name="Dong Z."/>
            <person name="Zhang K."/>
            <person name="Zhang X."/>
            <person name="Luo M.C."/>
            <person name="Dvorak J."/>
            <person name="Tong Y."/>
            <person name="Wang J."/>
            <person name="Yang H."/>
            <person name="Li Z."/>
            <person name="Wang D."/>
            <person name="Zhang A."/>
            <person name="Wang J."/>
        </authorList>
    </citation>
    <scope>NUCLEOTIDE SEQUENCE</scope>
    <source>
        <strain evidence="3">cv. G1812</strain>
    </source>
</reference>
<feature type="compositionally biased region" description="Pro residues" evidence="1">
    <location>
        <begin position="9"/>
        <end position="21"/>
    </location>
</feature>
<protein>
    <submittedName>
        <fullName evidence="2">Uncharacterized protein</fullName>
    </submittedName>
</protein>
<keyword evidence="3" id="KW-1185">Reference proteome</keyword>
<evidence type="ECO:0000313" key="2">
    <source>
        <dbReference type="EnsemblPlants" id="TuG1812G0500003532.01.T01.cds296190"/>
    </source>
</evidence>
<proteinExistence type="predicted"/>